<gene>
    <name evidence="12" type="primary">liaS</name>
    <name evidence="12" type="ORF">SV7mr_27950</name>
</gene>
<evidence type="ECO:0000256" key="5">
    <source>
        <dbReference type="ARBA" id="ARBA00022741"/>
    </source>
</evidence>
<dbReference type="GO" id="GO:0016020">
    <property type="term" value="C:membrane"/>
    <property type="evidence" value="ECO:0007669"/>
    <property type="project" value="InterPro"/>
</dbReference>
<evidence type="ECO:0000256" key="7">
    <source>
        <dbReference type="ARBA" id="ARBA00022840"/>
    </source>
</evidence>
<feature type="domain" description="Signal transduction histidine kinase subgroup 3 dimerisation and phosphoacceptor" evidence="11">
    <location>
        <begin position="57"/>
        <end position="125"/>
    </location>
</feature>
<dbReference type="Pfam" id="PF07730">
    <property type="entry name" value="HisKA_3"/>
    <property type="match status" value="1"/>
</dbReference>
<protein>
    <recommendedName>
        <fullName evidence="2">histidine kinase</fullName>
        <ecNumber evidence="2">2.7.13.3</ecNumber>
    </recommendedName>
</protein>
<dbReference type="GO" id="GO:0005524">
    <property type="term" value="F:ATP binding"/>
    <property type="evidence" value="ECO:0007669"/>
    <property type="project" value="UniProtKB-KW"/>
</dbReference>
<keyword evidence="5" id="KW-0547">Nucleotide-binding</keyword>
<organism evidence="12 13">
    <name type="scientific">Stieleria bergensis</name>
    <dbReference type="NCBI Taxonomy" id="2528025"/>
    <lineage>
        <taxon>Bacteria</taxon>
        <taxon>Pseudomonadati</taxon>
        <taxon>Planctomycetota</taxon>
        <taxon>Planctomycetia</taxon>
        <taxon>Pirellulales</taxon>
        <taxon>Pirellulaceae</taxon>
        <taxon>Stieleria</taxon>
    </lineage>
</organism>
<keyword evidence="13" id="KW-1185">Reference proteome</keyword>
<dbReference type="CDD" id="cd16917">
    <property type="entry name" value="HATPase_UhpB-NarQ-NarX-like"/>
    <property type="match status" value="1"/>
</dbReference>
<feature type="region of interest" description="Disordered" evidence="9">
    <location>
        <begin position="1"/>
        <end position="44"/>
    </location>
</feature>
<dbReference type="AlphaFoldDB" id="A0A517SVX1"/>
<keyword evidence="8" id="KW-0902">Two-component regulatory system</keyword>
<dbReference type="Pfam" id="PF02518">
    <property type="entry name" value="HATPase_c"/>
    <property type="match status" value="1"/>
</dbReference>
<proteinExistence type="predicted"/>
<dbReference type="Proteomes" id="UP000315003">
    <property type="component" value="Chromosome"/>
</dbReference>
<dbReference type="InterPro" id="IPR036890">
    <property type="entry name" value="HATPase_C_sf"/>
</dbReference>
<evidence type="ECO:0000256" key="1">
    <source>
        <dbReference type="ARBA" id="ARBA00000085"/>
    </source>
</evidence>
<keyword evidence="3" id="KW-0597">Phosphoprotein</keyword>
<dbReference type="InterPro" id="IPR011712">
    <property type="entry name" value="Sig_transdc_His_kin_sub3_dim/P"/>
</dbReference>
<keyword evidence="7" id="KW-0067">ATP-binding</keyword>
<dbReference type="EC" id="2.7.13.3" evidence="2"/>
<evidence type="ECO:0000259" key="11">
    <source>
        <dbReference type="Pfam" id="PF07730"/>
    </source>
</evidence>
<comment type="catalytic activity">
    <reaction evidence="1">
        <text>ATP + protein L-histidine = ADP + protein N-phospho-L-histidine.</text>
        <dbReference type="EC" id="2.7.13.3"/>
    </reaction>
</comment>
<evidence type="ECO:0000256" key="3">
    <source>
        <dbReference type="ARBA" id="ARBA00022553"/>
    </source>
</evidence>
<dbReference type="RefSeq" id="WP_145272724.1">
    <property type="nucleotide sequence ID" value="NZ_CP036272.1"/>
</dbReference>
<evidence type="ECO:0000256" key="8">
    <source>
        <dbReference type="ARBA" id="ARBA00023012"/>
    </source>
</evidence>
<evidence type="ECO:0000256" key="4">
    <source>
        <dbReference type="ARBA" id="ARBA00022679"/>
    </source>
</evidence>
<dbReference type="InterPro" id="IPR050482">
    <property type="entry name" value="Sensor_HK_TwoCompSys"/>
</dbReference>
<dbReference type="OrthoDB" id="290376at2"/>
<evidence type="ECO:0000313" key="12">
    <source>
        <dbReference type="EMBL" id="QDT60275.1"/>
    </source>
</evidence>
<dbReference type="GO" id="GO:0000155">
    <property type="term" value="F:phosphorelay sensor kinase activity"/>
    <property type="evidence" value="ECO:0007669"/>
    <property type="project" value="InterPro"/>
</dbReference>
<evidence type="ECO:0000256" key="6">
    <source>
        <dbReference type="ARBA" id="ARBA00022777"/>
    </source>
</evidence>
<keyword evidence="4 12" id="KW-0808">Transferase</keyword>
<reference evidence="12 13" key="1">
    <citation type="submission" date="2019-02" db="EMBL/GenBank/DDBJ databases">
        <title>Deep-cultivation of Planctomycetes and their phenomic and genomic characterization uncovers novel biology.</title>
        <authorList>
            <person name="Wiegand S."/>
            <person name="Jogler M."/>
            <person name="Boedeker C."/>
            <person name="Pinto D."/>
            <person name="Vollmers J."/>
            <person name="Rivas-Marin E."/>
            <person name="Kohn T."/>
            <person name="Peeters S.H."/>
            <person name="Heuer A."/>
            <person name="Rast P."/>
            <person name="Oberbeckmann S."/>
            <person name="Bunk B."/>
            <person name="Jeske O."/>
            <person name="Meyerdierks A."/>
            <person name="Storesund J.E."/>
            <person name="Kallscheuer N."/>
            <person name="Luecker S."/>
            <person name="Lage O.M."/>
            <person name="Pohl T."/>
            <person name="Merkel B.J."/>
            <person name="Hornburger P."/>
            <person name="Mueller R.-W."/>
            <person name="Bruemmer F."/>
            <person name="Labrenz M."/>
            <person name="Spormann A.M."/>
            <person name="Op den Camp H."/>
            <person name="Overmann J."/>
            <person name="Amann R."/>
            <person name="Jetten M.S.M."/>
            <person name="Mascher T."/>
            <person name="Medema M.H."/>
            <person name="Devos D.P."/>
            <person name="Kaster A.-K."/>
            <person name="Ovreas L."/>
            <person name="Rohde M."/>
            <person name="Galperin M.Y."/>
            <person name="Jogler C."/>
        </authorList>
    </citation>
    <scope>NUCLEOTIDE SEQUENCE [LARGE SCALE GENOMIC DNA]</scope>
    <source>
        <strain evidence="12 13">SV_7m_r</strain>
    </source>
</reference>
<keyword evidence="6 12" id="KW-0418">Kinase</keyword>
<accession>A0A517SVX1</accession>
<evidence type="ECO:0000256" key="9">
    <source>
        <dbReference type="SAM" id="MobiDB-lite"/>
    </source>
</evidence>
<dbReference type="PANTHER" id="PTHR24421">
    <property type="entry name" value="NITRATE/NITRITE SENSOR PROTEIN NARX-RELATED"/>
    <property type="match status" value="1"/>
</dbReference>
<evidence type="ECO:0000256" key="2">
    <source>
        <dbReference type="ARBA" id="ARBA00012438"/>
    </source>
</evidence>
<dbReference type="InterPro" id="IPR003594">
    <property type="entry name" value="HATPase_dom"/>
</dbReference>
<dbReference type="GO" id="GO:0046983">
    <property type="term" value="F:protein dimerization activity"/>
    <property type="evidence" value="ECO:0007669"/>
    <property type="project" value="InterPro"/>
</dbReference>
<dbReference type="SUPFAM" id="SSF55874">
    <property type="entry name" value="ATPase domain of HSP90 chaperone/DNA topoisomerase II/histidine kinase"/>
    <property type="match status" value="1"/>
</dbReference>
<dbReference type="PANTHER" id="PTHR24421:SF10">
    <property type="entry name" value="NITRATE_NITRITE SENSOR PROTEIN NARQ"/>
    <property type="match status" value="1"/>
</dbReference>
<sequence length="252" mass="27487">MNGAGMDGDALPEESSPRANQADPERSSYKAGPERSSYQPCEPEASGLDVNRMIDLERSQIGHEIHDALLPLIFAASANLSSLNVDAIAQADAKAATQIRHAQDFLRDALQYGRQMLTQIYPPELERWPFVAAIKDAAERICESQCELIWHFAEDSPVCDSSWDRDQAAATYRIIIEAIRNALRHGNASCIAVRCHHDHLVIVDDGDGFDPASVPSGHFGIRSMKGRAALVGYRLTVESASGGPTTVRVSFS</sequence>
<dbReference type="EMBL" id="CP036272">
    <property type="protein sequence ID" value="QDT60275.1"/>
    <property type="molecule type" value="Genomic_DNA"/>
</dbReference>
<feature type="domain" description="Histidine kinase/HSP90-like ATPase" evidence="10">
    <location>
        <begin position="170"/>
        <end position="251"/>
    </location>
</feature>
<evidence type="ECO:0000313" key="13">
    <source>
        <dbReference type="Proteomes" id="UP000315003"/>
    </source>
</evidence>
<evidence type="ECO:0000259" key="10">
    <source>
        <dbReference type="Pfam" id="PF02518"/>
    </source>
</evidence>
<name>A0A517SVX1_9BACT</name>
<dbReference type="Gene3D" id="3.30.565.10">
    <property type="entry name" value="Histidine kinase-like ATPase, C-terminal domain"/>
    <property type="match status" value="1"/>
</dbReference>